<reference evidence="1" key="1">
    <citation type="submission" date="2018-01" db="EMBL/GenBank/DDBJ databases">
        <authorList>
            <person name="Regsiter A."/>
            <person name="William W."/>
        </authorList>
    </citation>
    <scope>NUCLEOTIDE SEQUENCE</scope>
    <source>
        <strain evidence="1">TRIP AH-1</strain>
    </source>
</reference>
<evidence type="ECO:0000313" key="1">
    <source>
        <dbReference type="EMBL" id="SPD74430.1"/>
    </source>
</evidence>
<sequence>MSGHPIKVTAYSGYKANERPLSFVVNDQRYEVRAIISIWAEPEKDFFKVISDDKKIYTLSWNRKLDLWLMEKVSNLKG</sequence>
<accession>A0A445MY57</accession>
<gene>
    <name evidence="1" type="ORF">PITCH_A230116</name>
</gene>
<proteinExistence type="predicted"/>
<protein>
    <submittedName>
        <fullName evidence="1">Uncharacterized protein</fullName>
    </submittedName>
</protein>
<organism evidence="1">
    <name type="scientific">uncultured Desulfobacterium sp</name>
    <dbReference type="NCBI Taxonomy" id="201089"/>
    <lineage>
        <taxon>Bacteria</taxon>
        <taxon>Pseudomonadati</taxon>
        <taxon>Thermodesulfobacteriota</taxon>
        <taxon>Desulfobacteria</taxon>
        <taxon>Desulfobacterales</taxon>
        <taxon>Desulfobacteriaceae</taxon>
        <taxon>Desulfobacterium</taxon>
        <taxon>environmental samples</taxon>
    </lineage>
</organism>
<name>A0A445MY57_9BACT</name>
<dbReference type="AlphaFoldDB" id="A0A445MY57"/>
<dbReference type="EMBL" id="OJIN01000146">
    <property type="protein sequence ID" value="SPD74430.1"/>
    <property type="molecule type" value="Genomic_DNA"/>
</dbReference>